<proteinExistence type="predicted"/>
<organism evidence="2 3">
    <name type="scientific">Streptomyces colonosanans</name>
    <dbReference type="NCBI Taxonomy" id="1428652"/>
    <lineage>
        <taxon>Bacteria</taxon>
        <taxon>Bacillati</taxon>
        <taxon>Actinomycetota</taxon>
        <taxon>Actinomycetes</taxon>
        <taxon>Kitasatosporales</taxon>
        <taxon>Streptomycetaceae</taxon>
        <taxon>Streptomyces</taxon>
    </lineage>
</organism>
<feature type="region of interest" description="Disordered" evidence="1">
    <location>
        <begin position="1"/>
        <end position="23"/>
    </location>
</feature>
<accession>A0A1S2P823</accession>
<dbReference type="Proteomes" id="UP000179935">
    <property type="component" value="Unassembled WGS sequence"/>
</dbReference>
<reference evidence="2 3" key="1">
    <citation type="submission" date="2016-10" db="EMBL/GenBank/DDBJ databases">
        <title>Genome sequence of Streptomyces sp. MUSC 93.</title>
        <authorList>
            <person name="Lee L.-H."/>
            <person name="Ser H.-L."/>
            <person name="Law J.W.-F."/>
        </authorList>
    </citation>
    <scope>NUCLEOTIDE SEQUENCE [LARGE SCALE GENOMIC DNA]</scope>
    <source>
        <strain evidence="2 3">MUSC 93</strain>
    </source>
</reference>
<comment type="caution">
    <text evidence="2">The sequence shown here is derived from an EMBL/GenBank/DDBJ whole genome shotgun (WGS) entry which is preliminary data.</text>
</comment>
<evidence type="ECO:0000256" key="1">
    <source>
        <dbReference type="SAM" id="MobiDB-lite"/>
    </source>
</evidence>
<dbReference type="EMBL" id="MLYP01000049">
    <property type="protein sequence ID" value="OIJ89777.1"/>
    <property type="molecule type" value="Genomic_DNA"/>
</dbReference>
<evidence type="ECO:0000313" key="2">
    <source>
        <dbReference type="EMBL" id="OIJ89777.1"/>
    </source>
</evidence>
<protein>
    <submittedName>
        <fullName evidence="2">Uncharacterized protein</fullName>
    </submittedName>
</protein>
<evidence type="ECO:0000313" key="3">
    <source>
        <dbReference type="Proteomes" id="UP000179935"/>
    </source>
</evidence>
<gene>
    <name evidence="2" type="ORF">BIV24_19370</name>
</gene>
<dbReference type="AlphaFoldDB" id="A0A1S2P823"/>
<name>A0A1S2P823_9ACTN</name>
<feature type="compositionally biased region" description="Low complexity" evidence="1">
    <location>
        <begin position="1"/>
        <end position="17"/>
    </location>
</feature>
<sequence length="115" mass="12674">MEELEAASSEGAAPPEEMQASARRAAYQFSEAVDQILEPLNRIKMLGPEVVIDEAEHTLEMVRQFEDSMSPPGRGDPYNGEGNLRVQRAEFAAVARQVLMHPQEHITVTVSPDAV</sequence>
<keyword evidence="3" id="KW-1185">Reference proteome</keyword>